<reference evidence="5 6" key="1">
    <citation type="journal article" date="2022" name="Int. J. Syst. Evol. Microbiol.">
        <title>Apilactobacillus apisilvae sp. nov., Nicolia spurrieriana gen. nov. sp. nov., Bombilactobacillus folatiphilus sp. nov. and Bombilactobacillus thymidiniphilus sp. nov., four new lactic acid bacterial isolates from stingless bees Tetragonula carbonaria and Austroplebeia australis.</title>
        <authorList>
            <person name="Oliphant S.A."/>
            <person name="Watson-Haigh N.S."/>
            <person name="Sumby K.M."/>
            <person name="Gardner J."/>
            <person name="Groom S."/>
            <person name="Jiranek V."/>
        </authorList>
    </citation>
    <scope>NUCLEOTIDE SEQUENCE [LARGE SCALE GENOMIC DNA]</scope>
    <source>
        <strain evidence="5 6">SG4_A1</strain>
    </source>
</reference>
<dbReference type="PROSITE" id="PS00061">
    <property type="entry name" value="ADH_SHORT"/>
    <property type="match status" value="1"/>
</dbReference>
<protein>
    <submittedName>
        <fullName evidence="5">SDR family oxidoreductase</fullName>
    </submittedName>
</protein>
<dbReference type="CDD" id="cd05233">
    <property type="entry name" value="SDR_c"/>
    <property type="match status" value="1"/>
</dbReference>
<dbReference type="Gene3D" id="3.40.50.720">
    <property type="entry name" value="NAD(P)-binding Rossmann-like Domain"/>
    <property type="match status" value="1"/>
</dbReference>
<evidence type="ECO:0000259" key="4">
    <source>
        <dbReference type="SMART" id="SM00822"/>
    </source>
</evidence>
<evidence type="ECO:0000313" key="5">
    <source>
        <dbReference type="EMBL" id="UQS83119.1"/>
    </source>
</evidence>
<comment type="similarity">
    <text evidence="1 3">Belongs to the short-chain dehydrogenases/reductases (SDR) family.</text>
</comment>
<name>A0ABY4PBI6_9LACO</name>
<dbReference type="Pfam" id="PF13561">
    <property type="entry name" value="adh_short_C2"/>
    <property type="match status" value="1"/>
</dbReference>
<dbReference type="SMART" id="SM00822">
    <property type="entry name" value="PKS_KR"/>
    <property type="match status" value="1"/>
</dbReference>
<proteinExistence type="inferred from homology"/>
<dbReference type="Pfam" id="PF00106">
    <property type="entry name" value="adh_short"/>
    <property type="match status" value="1"/>
</dbReference>
<keyword evidence="2" id="KW-0560">Oxidoreductase</keyword>
<dbReference type="InterPro" id="IPR057326">
    <property type="entry name" value="KR_dom"/>
</dbReference>
<dbReference type="PANTHER" id="PTHR43639:SF1">
    <property type="entry name" value="SHORT-CHAIN DEHYDROGENASE_REDUCTASE FAMILY PROTEIN"/>
    <property type="match status" value="1"/>
</dbReference>
<dbReference type="InterPro" id="IPR020904">
    <property type="entry name" value="Sc_DH/Rdtase_CS"/>
</dbReference>
<dbReference type="RefSeq" id="WP_249512346.1">
    <property type="nucleotide sequence ID" value="NZ_CP093365.1"/>
</dbReference>
<accession>A0ABY4PBI6</accession>
<organism evidence="5 6">
    <name type="scientific">Bombilactobacillus thymidiniphilus</name>
    <dbReference type="NCBI Taxonomy" id="2923363"/>
    <lineage>
        <taxon>Bacteria</taxon>
        <taxon>Bacillati</taxon>
        <taxon>Bacillota</taxon>
        <taxon>Bacilli</taxon>
        <taxon>Lactobacillales</taxon>
        <taxon>Lactobacillaceae</taxon>
        <taxon>Bombilactobacillus</taxon>
    </lineage>
</organism>
<evidence type="ECO:0000256" key="1">
    <source>
        <dbReference type="ARBA" id="ARBA00006484"/>
    </source>
</evidence>
<feature type="domain" description="Ketoreductase" evidence="4">
    <location>
        <begin position="21"/>
        <end position="201"/>
    </location>
</feature>
<dbReference type="InterPro" id="IPR036291">
    <property type="entry name" value="NAD(P)-bd_dom_sf"/>
</dbReference>
<dbReference type="PANTHER" id="PTHR43639">
    <property type="entry name" value="OXIDOREDUCTASE, SHORT-CHAIN DEHYDROGENASE/REDUCTASE FAMILY (AFU_ORTHOLOGUE AFUA_5G02870)"/>
    <property type="match status" value="1"/>
</dbReference>
<dbReference type="Proteomes" id="UP000831947">
    <property type="component" value="Chromosome"/>
</dbReference>
<sequence length="309" mass="32574">MTEFSIPEPEKFTELLSLKNKVAIVTGGSRGIGKQIVKRLSEAGATVVFTARGKDALQQTQEEITAAGGNVVGVQADSSKIQDSKRVVDYTVEKFGAVDILVNCAAVFPMKNAMDMDEKTWDQTFAIDTKGAFFFAKLAAEKMIAAGNGGRIINILSTAANKPLSSLIAYGAAKSALWYVTQALAQELGQNGIVVNAVTPGGTMTEERLAALKGGDMGDLAQSFAGSDSANGSDGPDFNTILNKLPQMIKSMMPLGRLGFPDDIAKAVLFLASDMGQYISGVNITVDGGQSLADPKSSMMQKIQDSSKN</sequence>
<dbReference type="PRINTS" id="PR00080">
    <property type="entry name" value="SDRFAMILY"/>
</dbReference>
<dbReference type="EMBL" id="CP093365">
    <property type="protein sequence ID" value="UQS83119.1"/>
    <property type="molecule type" value="Genomic_DNA"/>
</dbReference>
<evidence type="ECO:0000256" key="2">
    <source>
        <dbReference type="ARBA" id="ARBA00023002"/>
    </source>
</evidence>
<evidence type="ECO:0000256" key="3">
    <source>
        <dbReference type="RuleBase" id="RU000363"/>
    </source>
</evidence>
<evidence type="ECO:0000313" key="6">
    <source>
        <dbReference type="Proteomes" id="UP000831947"/>
    </source>
</evidence>
<dbReference type="PRINTS" id="PR00081">
    <property type="entry name" value="GDHRDH"/>
</dbReference>
<gene>
    <name evidence="5" type="ORF">MOO47_04850</name>
</gene>
<dbReference type="SUPFAM" id="SSF51735">
    <property type="entry name" value="NAD(P)-binding Rossmann-fold domains"/>
    <property type="match status" value="1"/>
</dbReference>
<dbReference type="InterPro" id="IPR002347">
    <property type="entry name" value="SDR_fam"/>
</dbReference>
<keyword evidence="6" id="KW-1185">Reference proteome</keyword>